<evidence type="ECO:0008006" key="3">
    <source>
        <dbReference type="Google" id="ProtNLM"/>
    </source>
</evidence>
<name>A0AAU9QYE0_9VIBR</name>
<evidence type="ECO:0000313" key="1">
    <source>
        <dbReference type="EMBL" id="CAH1603871.1"/>
    </source>
</evidence>
<dbReference type="Proteomes" id="UP001295462">
    <property type="component" value="Unassembled WGS sequence"/>
</dbReference>
<dbReference type="RefSeq" id="WP_409590409.1">
    <property type="nucleotide sequence ID" value="NZ_CAKMTZ010000142.1"/>
</dbReference>
<organism evidence="1 2">
    <name type="scientific">Vibrio jasicida</name>
    <dbReference type="NCBI Taxonomy" id="766224"/>
    <lineage>
        <taxon>Bacteria</taxon>
        <taxon>Pseudomonadati</taxon>
        <taxon>Pseudomonadota</taxon>
        <taxon>Gammaproteobacteria</taxon>
        <taxon>Vibrionales</taxon>
        <taxon>Vibrionaceae</taxon>
        <taxon>Vibrio</taxon>
    </lineage>
</organism>
<proteinExistence type="predicted"/>
<sequence length="308" mass="34927">MELQKLIDQNFEHRTPTTLSMVTLTPPVIDLLLSRNVNNIPPVKGKIRLYAELMRAGDWKYNGDSLRVSARGVLLDGQNRLMAAKEAKFNLVSDIVVGLPDDVFNTIDQGRVRQRSHLLARSLGNTASQSESNTISKAVSKIMKHDQGYSQMTGESRAARSKLLITPDLIYDYVENHPDILDEVKYVKDTFGSRSLLPQSTILYLYHIGSRFDKEYTEIYLNKLLKSTGLKDGETLHHLNQALIRVKSKTVKWSRADIENTLIKVWNSVARSGMYSIKHYNNVKARSDETHISFNAPSYESLDEMKGL</sequence>
<dbReference type="AlphaFoldDB" id="A0AAU9QYE0"/>
<comment type="caution">
    <text evidence="1">The sequence shown here is derived from an EMBL/GenBank/DDBJ whole genome shotgun (WGS) entry which is preliminary data.</text>
</comment>
<accession>A0AAU9QYE0</accession>
<dbReference type="EMBL" id="CAKMUD010000145">
    <property type="protein sequence ID" value="CAH1603871.1"/>
    <property type="molecule type" value="Genomic_DNA"/>
</dbReference>
<protein>
    <recommendedName>
        <fullName evidence="3">ParB/Sulfiredoxin domain-containing protein</fullName>
    </recommendedName>
</protein>
<evidence type="ECO:0000313" key="2">
    <source>
        <dbReference type="Proteomes" id="UP001295462"/>
    </source>
</evidence>
<gene>
    <name evidence="1" type="ORF">THF1A12_860002</name>
</gene>
<reference evidence="1" key="1">
    <citation type="submission" date="2022-01" db="EMBL/GenBank/DDBJ databases">
        <authorList>
            <person name="Lagorce A."/>
        </authorList>
    </citation>
    <scope>NUCLEOTIDE SEQUENCE</scope>
    <source>
        <strain evidence="1">Th15_F1_A12</strain>
    </source>
</reference>